<dbReference type="AlphaFoldDB" id="A0A0K6HQ13"/>
<evidence type="ECO:0008006" key="5">
    <source>
        <dbReference type="Google" id="ProtNLM"/>
    </source>
</evidence>
<dbReference type="PANTHER" id="PTHR38592:SF3">
    <property type="entry name" value="BLL4819 PROTEIN"/>
    <property type="match status" value="1"/>
</dbReference>
<evidence type="ECO:0000256" key="2">
    <source>
        <dbReference type="SAM" id="Phobius"/>
    </source>
</evidence>
<evidence type="ECO:0000256" key="1">
    <source>
        <dbReference type="SAM" id="MobiDB-lite"/>
    </source>
</evidence>
<feature type="transmembrane region" description="Helical" evidence="2">
    <location>
        <begin position="361"/>
        <end position="385"/>
    </location>
</feature>
<reference evidence="4" key="1">
    <citation type="submission" date="2015-08" db="EMBL/GenBank/DDBJ databases">
        <authorList>
            <person name="Varghese N."/>
        </authorList>
    </citation>
    <scope>NUCLEOTIDE SEQUENCE [LARGE SCALE GENOMIC DNA]</scope>
    <source>
        <strain evidence="4">DSM 23407</strain>
    </source>
</reference>
<sequence length="439" mass="48320">MTFHPTPQLPAQAVQRPRDIRLDVFRGLGMFIIFISHLPQSWWANWIPARFGFSDATEIFVFCSGMASAIAFGKIFDQSGMLMGTARIGHRMWQVYWAHICQFLVIAAGLAALMNSGYLERCCGLKEDYVQALNLRYFFNDPVGNLPGLLSLTYVPNYFDILPMYVALLAMVPVMMFIAAKSRIAFFAAVIGMWVAATLHLVSFPAEPWSNRQWFFNPFAWQLVFFTGFAFMKGWIPAPPVDRRLVWLAVALVLASIPFTNFRIYEAVPGFQALREASKPLWIKTDFGILRYVHFLALAYIAYVAVGPNGVRLHAGGRITGPVVAVLRKVGQQSLPVFLASLPIAQATAILRDMAGGRGDWLIQAISNIAGLTAIAAVAYIAAWFKSQPWRKVPKPAPAPLPAKPSVAAPSGRTAVPVYGPPARPARPARTPGALPQGA</sequence>
<keyword evidence="4" id="KW-1185">Reference proteome</keyword>
<feature type="transmembrane region" description="Helical" evidence="2">
    <location>
        <begin position="337"/>
        <end position="355"/>
    </location>
</feature>
<feature type="compositionally biased region" description="Low complexity" evidence="1">
    <location>
        <begin position="426"/>
        <end position="439"/>
    </location>
</feature>
<feature type="transmembrane region" description="Helical" evidence="2">
    <location>
        <begin position="96"/>
        <end position="114"/>
    </location>
</feature>
<dbReference type="PIRSF" id="PIRSF028704">
    <property type="entry name" value="UPC028704"/>
    <property type="match status" value="1"/>
</dbReference>
<dbReference type="InterPro" id="IPR014550">
    <property type="entry name" value="UCP028704_OpgC"/>
</dbReference>
<feature type="transmembrane region" description="Helical" evidence="2">
    <location>
        <begin position="184"/>
        <end position="202"/>
    </location>
</feature>
<feature type="transmembrane region" description="Helical" evidence="2">
    <location>
        <begin position="289"/>
        <end position="306"/>
    </location>
</feature>
<keyword evidence="2" id="KW-1133">Transmembrane helix</keyword>
<dbReference type="Pfam" id="PF10129">
    <property type="entry name" value="OpgC_C"/>
    <property type="match status" value="1"/>
</dbReference>
<keyword evidence="2" id="KW-0812">Transmembrane</keyword>
<accession>A0A0K6HQ13</accession>
<keyword evidence="2" id="KW-0472">Membrane</keyword>
<evidence type="ECO:0000313" key="4">
    <source>
        <dbReference type="Proteomes" id="UP000183900"/>
    </source>
</evidence>
<gene>
    <name evidence="3" type="ORF">Ga0061067_102177</name>
</gene>
<dbReference type="EMBL" id="CYHE01000002">
    <property type="protein sequence ID" value="CUA92893.1"/>
    <property type="molecule type" value="Genomic_DNA"/>
</dbReference>
<dbReference type="PANTHER" id="PTHR38592">
    <property type="entry name" value="BLL4819 PROTEIN"/>
    <property type="match status" value="1"/>
</dbReference>
<feature type="transmembrane region" description="Helical" evidence="2">
    <location>
        <begin position="244"/>
        <end position="265"/>
    </location>
</feature>
<evidence type="ECO:0000313" key="3">
    <source>
        <dbReference type="EMBL" id="CUA92893.1"/>
    </source>
</evidence>
<feature type="transmembrane region" description="Helical" evidence="2">
    <location>
        <begin position="214"/>
        <end position="232"/>
    </location>
</feature>
<proteinExistence type="predicted"/>
<feature type="transmembrane region" description="Helical" evidence="2">
    <location>
        <begin position="161"/>
        <end position="179"/>
    </location>
</feature>
<dbReference type="Proteomes" id="UP000183900">
    <property type="component" value="Unassembled WGS sequence"/>
</dbReference>
<feature type="compositionally biased region" description="Low complexity" evidence="1">
    <location>
        <begin position="404"/>
        <end position="418"/>
    </location>
</feature>
<protein>
    <recommendedName>
        <fullName evidence="5">OpgC protein</fullName>
    </recommendedName>
</protein>
<feature type="transmembrane region" description="Helical" evidence="2">
    <location>
        <begin position="59"/>
        <end position="76"/>
    </location>
</feature>
<name>A0A0K6HQ13_9HYPH</name>
<feature type="transmembrane region" description="Helical" evidence="2">
    <location>
        <begin position="20"/>
        <end position="39"/>
    </location>
</feature>
<feature type="region of interest" description="Disordered" evidence="1">
    <location>
        <begin position="395"/>
        <end position="439"/>
    </location>
</feature>
<organism evidence="3 4">
    <name type="scientific">Pannonibacter indicus</name>
    <dbReference type="NCBI Taxonomy" id="466044"/>
    <lineage>
        <taxon>Bacteria</taxon>
        <taxon>Pseudomonadati</taxon>
        <taxon>Pseudomonadota</taxon>
        <taxon>Alphaproteobacteria</taxon>
        <taxon>Hyphomicrobiales</taxon>
        <taxon>Stappiaceae</taxon>
        <taxon>Pannonibacter</taxon>
    </lineage>
</organism>